<evidence type="ECO:0000256" key="1">
    <source>
        <dbReference type="SAM" id="MobiDB-lite"/>
    </source>
</evidence>
<organism evidence="2 3">
    <name type="scientific">Henosepilachna vigintioctopunctata</name>
    <dbReference type="NCBI Taxonomy" id="420089"/>
    <lineage>
        <taxon>Eukaryota</taxon>
        <taxon>Metazoa</taxon>
        <taxon>Ecdysozoa</taxon>
        <taxon>Arthropoda</taxon>
        <taxon>Hexapoda</taxon>
        <taxon>Insecta</taxon>
        <taxon>Pterygota</taxon>
        <taxon>Neoptera</taxon>
        <taxon>Endopterygota</taxon>
        <taxon>Coleoptera</taxon>
        <taxon>Polyphaga</taxon>
        <taxon>Cucujiformia</taxon>
        <taxon>Coccinelloidea</taxon>
        <taxon>Coccinellidae</taxon>
        <taxon>Epilachninae</taxon>
        <taxon>Epilachnini</taxon>
        <taxon>Henosepilachna</taxon>
    </lineage>
</organism>
<dbReference type="EMBL" id="JARQZJ010000137">
    <property type="protein sequence ID" value="KAK9892665.1"/>
    <property type="molecule type" value="Genomic_DNA"/>
</dbReference>
<accession>A0AAW1VFA0</accession>
<evidence type="ECO:0000313" key="2">
    <source>
        <dbReference type="EMBL" id="KAK9892665.1"/>
    </source>
</evidence>
<gene>
    <name evidence="2" type="ORF">WA026_021518</name>
</gene>
<feature type="region of interest" description="Disordered" evidence="1">
    <location>
        <begin position="1"/>
        <end position="43"/>
    </location>
</feature>
<sequence length="130" mass="14059">MSSPVESQTPVTTVPATAAATNLAPAFSPAPQPTSSMMSKKAPINKHKTAVQFEISNITSLSDLEKRFNPANPPPEAPTPKACSSYFEKLDIAVLMELDHGTQHIIDVQPDLRDSRSSISFITLLKPFLI</sequence>
<protein>
    <submittedName>
        <fullName evidence="2">Uncharacterized protein</fullName>
    </submittedName>
</protein>
<comment type="caution">
    <text evidence="2">The sequence shown here is derived from an EMBL/GenBank/DDBJ whole genome shotgun (WGS) entry which is preliminary data.</text>
</comment>
<keyword evidence="3" id="KW-1185">Reference proteome</keyword>
<evidence type="ECO:0000313" key="3">
    <source>
        <dbReference type="Proteomes" id="UP001431783"/>
    </source>
</evidence>
<feature type="compositionally biased region" description="Low complexity" evidence="1">
    <location>
        <begin position="9"/>
        <end position="29"/>
    </location>
</feature>
<reference evidence="2 3" key="1">
    <citation type="submission" date="2023-03" db="EMBL/GenBank/DDBJ databases">
        <title>Genome insight into feeding habits of ladybird beetles.</title>
        <authorList>
            <person name="Li H.-S."/>
            <person name="Huang Y.-H."/>
            <person name="Pang H."/>
        </authorList>
    </citation>
    <scope>NUCLEOTIDE SEQUENCE [LARGE SCALE GENOMIC DNA]</scope>
    <source>
        <strain evidence="2">SYSU_2023b</strain>
        <tissue evidence="2">Whole body</tissue>
    </source>
</reference>
<name>A0AAW1VFA0_9CUCU</name>
<dbReference type="AlphaFoldDB" id="A0AAW1VFA0"/>
<proteinExistence type="predicted"/>
<dbReference type="Proteomes" id="UP001431783">
    <property type="component" value="Unassembled WGS sequence"/>
</dbReference>